<protein>
    <submittedName>
        <fullName evidence="1">Uncharacterized protein</fullName>
    </submittedName>
</protein>
<reference evidence="1 2" key="2">
    <citation type="journal article" date="2016" name="Curr. Microbiol.">
        <title>Isolation and Comparative Genomic Analysis of T1-Like Shigella Bacteriophage pSf-2.</title>
        <authorList>
            <person name="Jun J.W."/>
            <person name="Kim H.J."/>
            <person name="Yun S.K."/>
            <person name="Chai J.Y."/>
            <person name="Lee B.C."/>
            <person name="Park S.C."/>
        </authorList>
    </citation>
    <scope>NUCLEOTIDE SEQUENCE [LARGE SCALE GENOMIC DNA]</scope>
</reference>
<dbReference type="GeneID" id="22807801"/>
<evidence type="ECO:0000313" key="1">
    <source>
        <dbReference type="EMBL" id="AIZ95100.1"/>
    </source>
</evidence>
<gene>
    <name evidence="1" type="ORF">pSf2_075</name>
</gene>
<name>A0A0A7NPV7_9CAUD</name>
<accession>A0A0A7NPV7</accession>
<evidence type="ECO:0000313" key="2">
    <source>
        <dbReference type="Proteomes" id="UP000030926"/>
    </source>
</evidence>
<dbReference type="Proteomes" id="UP000030926">
    <property type="component" value="Segment"/>
</dbReference>
<proteinExistence type="predicted"/>
<sequence>MAIKHPGLKKAIQRANDEGFIVYRTHYGHMGGLKEHHTKVELVDLWEDYDTFQYIATSDVEAQVKYINDTIDSFRG</sequence>
<dbReference type="RefSeq" id="YP_009113013.1">
    <property type="nucleotide sequence ID" value="NC_026010.1"/>
</dbReference>
<dbReference type="KEGG" id="vg:22807801"/>
<keyword evidence="2" id="KW-1185">Reference proteome</keyword>
<dbReference type="EMBL" id="KP085586">
    <property type="protein sequence ID" value="AIZ95100.1"/>
    <property type="molecule type" value="Genomic_DNA"/>
</dbReference>
<reference evidence="2" key="1">
    <citation type="submission" date="2014-10" db="EMBL/GenBank/DDBJ databases">
        <title>Characterization and complete genome sequence of the Shigella flexneri bacteriophage pSf-2.</title>
        <authorList>
            <person name="Jun J.W."/>
            <person name="Park S.C."/>
        </authorList>
    </citation>
    <scope>NUCLEOTIDE SEQUENCE [LARGE SCALE GENOMIC DNA]</scope>
</reference>
<organism evidence="1 2">
    <name type="scientific">Shigella phage pSf-2</name>
    <dbReference type="NCBI Taxonomy" id="1572702"/>
    <lineage>
        <taxon>Viruses</taxon>
        <taxon>Duplodnaviria</taxon>
        <taxon>Heunggongvirae</taxon>
        <taxon>Uroviricota</taxon>
        <taxon>Caudoviricetes</taxon>
        <taxon>Drexlerviridae</taxon>
        <taxon>Tunavirinae</taxon>
        <taxon>Tunavirus</taxon>
        <taxon>Tunavirus PSf2</taxon>
    </lineage>
</organism>